<evidence type="ECO:0000313" key="4">
    <source>
        <dbReference type="Proteomes" id="UP001153269"/>
    </source>
</evidence>
<accession>A0A9N7V6P2</accession>
<feature type="signal peptide" evidence="2">
    <location>
        <begin position="1"/>
        <end position="24"/>
    </location>
</feature>
<evidence type="ECO:0000313" key="3">
    <source>
        <dbReference type="EMBL" id="CAB1443796.1"/>
    </source>
</evidence>
<keyword evidence="4" id="KW-1185">Reference proteome</keyword>
<evidence type="ECO:0000256" key="2">
    <source>
        <dbReference type="SAM" id="SignalP"/>
    </source>
</evidence>
<feature type="region of interest" description="Disordered" evidence="1">
    <location>
        <begin position="106"/>
        <end position="131"/>
    </location>
</feature>
<name>A0A9N7V6P2_PLEPL</name>
<protein>
    <recommendedName>
        <fullName evidence="5">Secreted protein</fullName>
    </recommendedName>
</protein>
<organism evidence="3 4">
    <name type="scientific">Pleuronectes platessa</name>
    <name type="common">European plaice</name>
    <dbReference type="NCBI Taxonomy" id="8262"/>
    <lineage>
        <taxon>Eukaryota</taxon>
        <taxon>Metazoa</taxon>
        <taxon>Chordata</taxon>
        <taxon>Craniata</taxon>
        <taxon>Vertebrata</taxon>
        <taxon>Euteleostomi</taxon>
        <taxon>Actinopterygii</taxon>
        <taxon>Neopterygii</taxon>
        <taxon>Teleostei</taxon>
        <taxon>Neoteleostei</taxon>
        <taxon>Acanthomorphata</taxon>
        <taxon>Carangaria</taxon>
        <taxon>Pleuronectiformes</taxon>
        <taxon>Pleuronectoidei</taxon>
        <taxon>Pleuronectidae</taxon>
        <taxon>Pleuronectes</taxon>
    </lineage>
</organism>
<feature type="chain" id="PRO_5040457910" description="Secreted protein" evidence="2">
    <location>
        <begin position="25"/>
        <end position="131"/>
    </location>
</feature>
<reference evidence="3" key="1">
    <citation type="submission" date="2020-03" db="EMBL/GenBank/DDBJ databases">
        <authorList>
            <person name="Weist P."/>
        </authorList>
    </citation>
    <scope>NUCLEOTIDE SEQUENCE</scope>
</reference>
<sequence>MRGRDRWATWSIISILLLVARTRAQRRAPPHRLQDVSTLSRLTPTFICNYCFHPARVSNSAALPEPGAFGSDETETDETPELLTAALQSFEVVIMADNGGGGGFLPPASPLSHHSSTNSMQTPRSVYSFEM</sequence>
<dbReference type="EMBL" id="CADEAL010003190">
    <property type="protein sequence ID" value="CAB1443796.1"/>
    <property type="molecule type" value="Genomic_DNA"/>
</dbReference>
<evidence type="ECO:0000256" key="1">
    <source>
        <dbReference type="SAM" id="MobiDB-lite"/>
    </source>
</evidence>
<dbReference type="AlphaFoldDB" id="A0A9N7V6P2"/>
<evidence type="ECO:0008006" key="5">
    <source>
        <dbReference type="Google" id="ProtNLM"/>
    </source>
</evidence>
<gene>
    <name evidence="3" type="ORF">PLEPLA_LOCUS31512</name>
</gene>
<dbReference type="Proteomes" id="UP001153269">
    <property type="component" value="Unassembled WGS sequence"/>
</dbReference>
<comment type="caution">
    <text evidence="3">The sequence shown here is derived from an EMBL/GenBank/DDBJ whole genome shotgun (WGS) entry which is preliminary data.</text>
</comment>
<keyword evidence="2" id="KW-0732">Signal</keyword>
<proteinExistence type="predicted"/>